<keyword evidence="2" id="KW-1185">Reference proteome</keyword>
<accession>A0A0C3NGX6</accession>
<dbReference type="InParanoid" id="A0A0C3NGX6"/>
<reference evidence="1 2" key="1">
    <citation type="submission" date="2014-04" db="EMBL/GenBank/DDBJ databases">
        <authorList>
            <consortium name="DOE Joint Genome Institute"/>
            <person name="Kuo A."/>
            <person name="Kohler A."/>
            <person name="Costa M.D."/>
            <person name="Nagy L.G."/>
            <person name="Floudas D."/>
            <person name="Copeland A."/>
            <person name="Barry K.W."/>
            <person name="Cichocki N."/>
            <person name="Veneault-Fourrey C."/>
            <person name="LaButti K."/>
            <person name="Lindquist E.A."/>
            <person name="Lipzen A."/>
            <person name="Lundell T."/>
            <person name="Morin E."/>
            <person name="Murat C."/>
            <person name="Sun H."/>
            <person name="Tunlid A."/>
            <person name="Henrissat B."/>
            <person name="Grigoriev I.V."/>
            <person name="Hibbett D.S."/>
            <person name="Martin F."/>
            <person name="Nordberg H.P."/>
            <person name="Cantor M.N."/>
            <person name="Hua S.X."/>
        </authorList>
    </citation>
    <scope>NUCLEOTIDE SEQUENCE [LARGE SCALE GENOMIC DNA]</scope>
    <source>
        <strain evidence="1 2">Marx 270</strain>
    </source>
</reference>
<dbReference type="AlphaFoldDB" id="A0A0C3NGX6"/>
<reference evidence="2" key="2">
    <citation type="submission" date="2015-01" db="EMBL/GenBank/DDBJ databases">
        <title>Evolutionary Origins and Diversification of the Mycorrhizal Mutualists.</title>
        <authorList>
            <consortium name="DOE Joint Genome Institute"/>
            <consortium name="Mycorrhizal Genomics Consortium"/>
            <person name="Kohler A."/>
            <person name="Kuo A."/>
            <person name="Nagy L.G."/>
            <person name="Floudas D."/>
            <person name="Copeland A."/>
            <person name="Barry K.W."/>
            <person name="Cichocki N."/>
            <person name="Veneault-Fourrey C."/>
            <person name="LaButti K."/>
            <person name="Lindquist E.A."/>
            <person name="Lipzen A."/>
            <person name="Lundell T."/>
            <person name="Morin E."/>
            <person name="Murat C."/>
            <person name="Riley R."/>
            <person name="Ohm R."/>
            <person name="Sun H."/>
            <person name="Tunlid A."/>
            <person name="Henrissat B."/>
            <person name="Grigoriev I.V."/>
            <person name="Hibbett D.S."/>
            <person name="Martin F."/>
        </authorList>
    </citation>
    <scope>NUCLEOTIDE SEQUENCE [LARGE SCALE GENOMIC DNA]</scope>
    <source>
        <strain evidence="2">Marx 270</strain>
    </source>
</reference>
<name>A0A0C3NGX6_PISTI</name>
<evidence type="ECO:0000313" key="2">
    <source>
        <dbReference type="Proteomes" id="UP000054217"/>
    </source>
</evidence>
<dbReference type="Proteomes" id="UP000054217">
    <property type="component" value="Unassembled WGS sequence"/>
</dbReference>
<protein>
    <submittedName>
        <fullName evidence="1">Uncharacterized protein</fullName>
    </submittedName>
</protein>
<organism evidence="1 2">
    <name type="scientific">Pisolithus tinctorius Marx 270</name>
    <dbReference type="NCBI Taxonomy" id="870435"/>
    <lineage>
        <taxon>Eukaryota</taxon>
        <taxon>Fungi</taxon>
        <taxon>Dikarya</taxon>
        <taxon>Basidiomycota</taxon>
        <taxon>Agaricomycotina</taxon>
        <taxon>Agaricomycetes</taxon>
        <taxon>Agaricomycetidae</taxon>
        <taxon>Boletales</taxon>
        <taxon>Sclerodermatineae</taxon>
        <taxon>Pisolithaceae</taxon>
        <taxon>Pisolithus</taxon>
    </lineage>
</organism>
<evidence type="ECO:0000313" key="1">
    <source>
        <dbReference type="EMBL" id="KIO00300.1"/>
    </source>
</evidence>
<dbReference type="EMBL" id="KN831997">
    <property type="protein sequence ID" value="KIO00300.1"/>
    <property type="molecule type" value="Genomic_DNA"/>
</dbReference>
<proteinExistence type="predicted"/>
<dbReference type="HOGENOM" id="CLU_043973_0_0_1"/>
<sequence>MDPHENLMNRFLNEREPTAPPADGMNVDLLEQLLNAQEPSALPVTDEKLNRMDGSSTPAQDMTMQVDFLADLQNVRELSPLPITRESSNLRDPSPRPNCPTNLLAQLQDMREPTLPPLVSNVPVESFDLTADEDNGGNHLTFGMPERSEMRDLFEEICNGELPSEQQSLQMEQWGLAPVPCCDQVLHALHAAVSHYHRNTTPSDMPLRENWAQLQGTIVRYLHSTFENCLEPFIASQSHPSHQSVVEMGIVYLACRIEVASVHLKQTADIVGWLVHWFANLVMDLNQLNSLILVTVSHASYTPPLPACYHVYLRHQDDEVSFREQMQLIPLSAFCIIDNISAIILHWTPHTADPNSGFAFPWWLYHSEEYAADSQRLQGKGLFSMAWVFFKGLWPLPEAPIADRLDGHIKEQVNYCIENIRKYANVVCGWGRQIDHFYARWWALHGLLGMPLQ</sequence>
<gene>
    <name evidence="1" type="ORF">M404DRAFT_29678</name>
</gene>